<gene>
    <name evidence="2" type="primary">33</name>
    <name evidence="2" type="ORF">SEA_HOTOROBO_33</name>
</gene>
<dbReference type="GeneID" id="29124635"/>
<name>A0A142K892_9CAUD</name>
<dbReference type="EMBL" id="KU963245">
    <property type="protein sequence ID" value="AMS02325.1"/>
    <property type="molecule type" value="Genomic_DNA"/>
</dbReference>
<proteinExistence type="predicted"/>
<dbReference type="OrthoDB" id="23352at10239"/>
<protein>
    <submittedName>
        <fullName evidence="2">Uncharacterized protein</fullName>
    </submittedName>
</protein>
<evidence type="ECO:0000256" key="1">
    <source>
        <dbReference type="SAM" id="MobiDB-lite"/>
    </source>
</evidence>
<dbReference type="RefSeq" id="YP_009300983.1">
    <property type="nucleotide sequence ID" value="NC_031229.1"/>
</dbReference>
<evidence type="ECO:0000313" key="3">
    <source>
        <dbReference type="Proteomes" id="UP000201248"/>
    </source>
</evidence>
<dbReference type="Proteomes" id="UP000201248">
    <property type="component" value="Segment"/>
</dbReference>
<sequence length="107" mass="12530">MIVYHRNNYKPDSYPETEDHVRQHISSVASETDDPREFYDDVEIETSELDGGGIRVYGQLDRDPACDYSVPDDFEMPDESQYQQGFGVREMTPVELEQHLIEKENRK</sequence>
<evidence type="ECO:0000313" key="2">
    <source>
        <dbReference type="EMBL" id="AMS02325.1"/>
    </source>
</evidence>
<accession>A0A142K892</accession>
<organism evidence="2 3">
    <name type="scientific">Gordonia phage Hotorobo</name>
    <dbReference type="NCBI Taxonomy" id="1821554"/>
    <lineage>
        <taxon>Viruses</taxon>
        <taxon>Duplodnaviria</taxon>
        <taxon>Heunggongvirae</taxon>
        <taxon>Uroviricota</taxon>
        <taxon>Caudoviricetes</taxon>
        <taxon>Montyvirus</taxon>
        <taxon>Montyvirus monty</taxon>
    </lineage>
</organism>
<dbReference type="KEGG" id="vg:29124635"/>
<feature type="region of interest" description="Disordered" evidence="1">
    <location>
        <begin position="1"/>
        <end position="20"/>
    </location>
</feature>
<reference evidence="3" key="1">
    <citation type="submission" date="2016-06" db="EMBL/GenBank/DDBJ databases">
        <authorList>
            <person name="Kjaerup R.B."/>
            <person name="Dalgaard T.S."/>
            <person name="Juul-Madsen H.R."/>
        </authorList>
    </citation>
    <scope>NUCLEOTIDE SEQUENCE [LARGE SCALE GENOMIC DNA]</scope>
</reference>